<sequence length="134" mass="15169">MSYMSFCVTPIAGAGAGAGASAAAATATAATLLVINERSRYPSTSIEFLKKYFVPKGLKYYDVLWRASMFDMTTLTPNYILERFFRHCPQLQKLKSIQKYRKANLKQRFIDLTKAALNQLRFSNRPHNYSALIT</sequence>
<evidence type="ECO:0000313" key="2">
    <source>
        <dbReference type="Proteomes" id="UP000091820"/>
    </source>
</evidence>
<reference evidence="2" key="1">
    <citation type="submission" date="2014-03" db="EMBL/GenBank/DDBJ databases">
        <authorList>
            <person name="Aksoy S."/>
            <person name="Warren W."/>
            <person name="Wilson R.K."/>
        </authorList>
    </citation>
    <scope>NUCLEOTIDE SEQUENCE [LARGE SCALE GENOMIC DNA]</scope>
    <source>
        <strain evidence="2">IAEA</strain>
    </source>
</reference>
<accession>A0A1A9WLQ6</accession>
<keyword evidence="2" id="KW-1185">Reference proteome</keyword>
<evidence type="ECO:0000313" key="1">
    <source>
        <dbReference type="EnsemblMetazoa" id="GBRI024178-PA"/>
    </source>
</evidence>
<organism evidence="1 2">
    <name type="scientific">Glossina brevipalpis</name>
    <dbReference type="NCBI Taxonomy" id="37001"/>
    <lineage>
        <taxon>Eukaryota</taxon>
        <taxon>Metazoa</taxon>
        <taxon>Ecdysozoa</taxon>
        <taxon>Arthropoda</taxon>
        <taxon>Hexapoda</taxon>
        <taxon>Insecta</taxon>
        <taxon>Pterygota</taxon>
        <taxon>Neoptera</taxon>
        <taxon>Endopterygota</taxon>
        <taxon>Diptera</taxon>
        <taxon>Brachycera</taxon>
        <taxon>Muscomorpha</taxon>
        <taxon>Hippoboscoidea</taxon>
        <taxon>Glossinidae</taxon>
        <taxon>Glossina</taxon>
    </lineage>
</organism>
<dbReference type="Proteomes" id="UP000091820">
    <property type="component" value="Unassembled WGS sequence"/>
</dbReference>
<proteinExistence type="predicted"/>
<reference evidence="1" key="2">
    <citation type="submission" date="2020-05" db="UniProtKB">
        <authorList>
            <consortium name="EnsemblMetazoa"/>
        </authorList>
    </citation>
    <scope>IDENTIFICATION</scope>
    <source>
        <strain evidence="1">IAEA</strain>
    </source>
</reference>
<dbReference type="VEuPathDB" id="VectorBase:GBRI024178"/>
<name>A0A1A9WLQ6_9MUSC</name>
<dbReference type="AlphaFoldDB" id="A0A1A9WLQ6"/>
<dbReference type="EnsemblMetazoa" id="GBRI024178-RA">
    <property type="protein sequence ID" value="GBRI024178-PA"/>
    <property type="gene ID" value="GBRI024178"/>
</dbReference>
<protein>
    <submittedName>
        <fullName evidence="1">Uncharacterized protein</fullName>
    </submittedName>
</protein>